<feature type="compositionally biased region" description="Acidic residues" evidence="1">
    <location>
        <begin position="50"/>
        <end position="59"/>
    </location>
</feature>
<protein>
    <submittedName>
        <fullName evidence="2">Uncharacterized protein</fullName>
    </submittedName>
</protein>
<evidence type="ECO:0000256" key="1">
    <source>
        <dbReference type="SAM" id="MobiDB-lite"/>
    </source>
</evidence>
<evidence type="ECO:0000313" key="3">
    <source>
        <dbReference type="Proteomes" id="UP001442841"/>
    </source>
</evidence>
<dbReference type="SUPFAM" id="SSF52540">
    <property type="entry name" value="P-loop containing nucleoside triphosphate hydrolases"/>
    <property type="match status" value="1"/>
</dbReference>
<feature type="region of interest" description="Disordered" evidence="1">
    <location>
        <begin position="1"/>
        <end position="195"/>
    </location>
</feature>
<dbReference type="EMBL" id="CP154795">
    <property type="protein sequence ID" value="XAN06282.1"/>
    <property type="molecule type" value="Genomic_DNA"/>
</dbReference>
<accession>A0ABZ3FLK8</accession>
<feature type="compositionally biased region" description="Basic and acidic residues" evidence="1">
    <location>
        <begin position="108"/>
        <end position="166"/>
    </location>
</feature>
<sequence length="516" mass="55074">MSELPAGKETSAPEQPTGRRSWGLSAETHDDDQQTRPLRLAARSAGMLNDDSESDDSTTPEESKESPVAEAERSEAEPGKDVEADKSPETDRADAAAEKGDAGSGAADAKDAEGSGSGDKPEPEAKAGSDAKAEASDKAESDAKASDKAESGDKPADTKARNDALFRRPSTVKVEAQDQAHQPAPPNPRPVATVSVTPQVTVSDVRQDGPDRRYSANDLLEQLTPTAPARATRGLRGMLGMKPSQRESDELRDLQSIKTVFKRPVTVMVANPKGGSGKTPVSVLLAAAFGQIRGGGVVAWDNNELRGTLPDRTDSPHRRNIHDLLESLDQLRWSTSQFTDLAHFLNRQDSGNFYTLGSAQEAGHVVTGQNFRQVHELFGRYFQVVVVDTGNNEAAPNWTAAAGEADCLVVPTKWRKDSLIPAARMLESLQDTNPGLLQRTVIAATNGPADSQKTVKSNAASWFGSSHPIVEVPMDPHIAEGGQIDYALLKDSTRRASLRLAAEVATRLIEAGLAAD</sequence>
<dbReference type="InterPro" id="IPR050625">
    <property type="entry name" value="ParA/MinD_ATPase"/>
</dbReference>
<dbReference type="Gene3D" id="3.40.50.300">
    <property type="entry name" value="P-loop containing nucleotide triphosphate hydrolases"/>
    <property type="match status" value="1"/>
</dbReference>
<dbReference type="PANTHER" id="PTHR43384">
    <property type="entry name" value="SEPTUM SITE-DETERMINING PROTEIN MIND HOMOLOG, CHLOROPLASTIC-RELATED"/>
    <property type="match status" value="1"/>
</dbReference>
<dbReference type="PANTHER" id="PTHR43384:SF14">
    <property type="entry name" value="ESX-1 SECRETION-ASSOCIATED PROTEIN ESPI"/>
    <property type="match status" value="1"/>
</dbReference>
<keyword evidence="3" id="KW-1185">Reference proteome</keyword>
<dbReference type="Proteomes" id="UP001442841">
    <property type="component" value="Chromosome"/>
</dbReference>
<evidence type="ECO:0000313" key="2">
    <source>
        <dbReference type="EMBL" id="XAN06282.1"/>
    </source>
</evidence>
<dbReference type="InterPro" id="IPR027417">
    <property type="entry name" value="P-loop_NTPase"/>
</dbReference>
<gene>
    <name evidence="2" type="ORF">AADG42_02830</name>
</gene>
<dbReference type="RefSeq" id="WP_425307716.1">
    <property type="nucleotide sequence ID" value="NZ_CP154795.1"/>
</dbReference>
<organism evidence="2 3">
    <name type="scientific">Ammonicoccus fulvus</name>
    <dbReference type="NCBI Taxonomy" id="3138240"/>
    <lineage>
        <taxon>Bacteria</taxon>
        <taxon>Bacillati</taxon>
        <taxon>Actinomycetota</taxon>
        <taxon>Actinomycetes</taxon>
        <taxon>Propionibacteriales</taxon>
        <taxon>Propionibacteriaceae</taxon>
        <taxon>Ammonicoccus</taxon>
    </lineage>
</organism>
<feature type="compositionally biased region" description="Basic and acidic residues" evidence="1">
    <location>
        <begin position="61"/>
        <end position="101"/>
    </location>
</feature>
<reference evidence="2 3" key="1">
    <citation type="submission" date="2024-04" db="EMBL/GenBank/DDBJ databases">
        <title>Isolation of an actinomycete strain from pig manure.</title>
        <authorList>
            <person name="Gong T."/>
            <person name="Yu Z."/>
            <person name="An M."/>
            <person name="Wei C."/>
            <person name="Yang W."/>
            <person name="Liu L."/>
        </authorList>
    </citation>
    <scope>NUCLEOTIDE SEQUENCE [LARGE SCALE GENOMIC DNA]</scope>
    <source>
        <strain evidence="2 3">ZF39</strain>
    </source>
</reference>
<proteinExistence type="predicted"/>
<name>A0ABZ3FLK8_9ACTN</name>